<evidence type="ECO:0000313" key="1">
    <source>
        <dbReference type="EMBL" id="KKM70539.1"/>
    </source>
</evidence>
<organism evidence="1">
    <name type="scientific">marine sediment metagenome</name>
    <dbReference type="NCBI Taxonomy" id="412755"/>
    <lineage>
        <taxon>unclassified sequences</taxon>
        <taxon>metagenomes</taxon>
        <taxon>ecological metagenomes</taxon>
    </lineage>
</organism>
<dbReference type="EMBL" id="LAZR01009799">
    <property type="protein sequence ID" value="KKM70539.1"/>
    <property type="molecule type" value="Genomic_DNA"/>
</dbReference>
<gene>
    <name evidence="1" type="ORF">LCGC14_1439780</name>
</gene>
<protein>
    <recommendedName>
        <fullName evidence="2">DUF5659 domain-containing protein</fullName>
    </recommendedName>
</protein>
<dbReference type="AlphaFoldDB" id="A0A0F9JL08"/>
<accession>A0A0F9JL08</accession>
<proteinExistence type="predicted"/>
<name>A0A0F9JL08_9ZZZZ</name>
<sequence length="80" mass="9166">MFRTSDTALAAFLVTQGFPLSAIDYSSPRYEFVFDGNIDEDLIKEASQNYQTSKALVDPATYNRILKTLLRTVRDRGQWQ</sequence>
<comment type="caution">
    <text evidence="1">The sequence shown here is derived from an EMBL/GenBank/DDBJ whole genome shotgun (WGS) entry which is preliminary data.</text>
</comment>
<evidence type="ECO:0008006" key="2">
    <source>
        <dbReference type="Google" id="ProtNLM"/>
    </source>
</evidence>
<reference evidence="1" key="1">
    <citation type="journal article" date="2015" name="Nature">
        <title>Complex archaea that bridge the gap between prokaryotes and eukaryotes.</title>
        <authorList>
            <person name="Spang A."/>
            <person name="Saw J.H."/>
            <person name="Jorgensen S.L."/>
            <person name="Zaremba-Niedzwiedzka K."/>
            <person name="Martijn J."/>
            <person name="Lind A.E."/>
            <person name="van Eijk R."/>
            <person name="Schleper C."/>
            <person name="Guy L."/>
            <person name="Ettema T.J."/>
        </authorList>
    </citation>
    <scope>NUCLEOTIDE SEQUENCE</scope>
</reference>